<keyword evidence="8" id="KW-0862">Zinc</keyword>
<evidence type="ECO:0000256" key="3">
    <source>
        <dbReference type="ARBA" id="ARBA00022603"/>
    </source>
</evidence>
<evidence type="ECO:0000256" key="4">
    <source>
        <dbReference type="ARBA" id="ARBA00022630"/>
    </source>
</evidence>
<dbReference type="InterPro" id="IPR003726">
    <property type="entry name" value="HCY_dom"/>
</dbReference>
<dbReference type="GO" id="GO:0032259">
    <property type="term" value="P:methylation"/>
    <property type="evidence" value="ECO:0007669"/>
    <property type="project" value="UniProtKB-KW"/>
</dbReference>
<dbReference type="SUPFAM" id="SSF51730">
    <property type="entry name" value="FAD-linked oxidoreductase"/>
    <property type="match status" value="1"/>
</dbReference>
<feature type="binding site" evidence="8">
    <location>
        <position position="263"/>
    </location>
    <ligand>
        <name>Zn(2+)</name>
        <dbReference type="ChEBI" id="CHEBI:29105"/>
    </ligand>
</feature>
<dbReference type="GO" id="GO:0046872">
    <property type="term" value="F:metal ion binding"/>
    <property type="evidence" value="ECO:0007669"/>
    <property type="project" value="UniProtKB-KW"/>
</dbReference>
<keyword evidence="7" id="KW-0560">Oxidoreductase</keyword>
<dbReference type="NCBIfam" id="NF006396">
    <property type="entry name" value="PRK08645.1"/>
    <property type="match status" value="1"/>
</dbReference>
<comment type="cofactor">
    <cofactor evidence="8">
        <name>Zn(2+)</name>
        <dbReference type="ChEBI" id="CHEBI:29105"/>
    </cofactor>
</comment>
<evidence type="ECO:0000256" key="7">
    <source>
        <dbReference type="ARBA" id="ARBA00023002"/>
    </source>
</evidence>
<comment type="cofactor">
    <cofactor evidence="1">
        <name>FAD</name>
        <dbReference type="ChEBI" id="CHEBI:57692"/>
    </cofactor>
</comment>
<evidence type="ECO:0000256" key="5">
    <source>
        <dbReference type="ARBA" id="ARBA00022679"/>
    </source>
</evidence>
<dbReference type="Gene3D" id="3.20.20.330">
    <property type="entry name" value="Homocysteine-binding-like domain"/>
    <property type="match status" value="1"/>
</dbReference>
<feature type="binding site" evidence="8">
    <location>
        <position position="198"/>
    </location>
    <ligand>
        <name>Zn(2+)</name>
        <dbReference type="ChEBI" id="CHEBI:29105"/>
    </ligand>
</feature>
<dbReference type="UniPathway" id="UPA00193"/>
<dbReference type="CDD" id="cd00537">
    <property type="entry name" value="MTHFR"/>
    <property type="match status" value="1"/>
</dbReference>
<dbReference type="GO" id="GO:0006555">
    <property type="term" value="P:methionine metabolic process"/>
    <property type="evidence" value="ECO:0007669"/>
    <property type="project" value="InterPro"/>
</dbReference>
<dbReference type="PATRIC" id="fig|467210.3.peg.593"/>
<protein>
    <submittedName>
        <fullName evidence="10">Putative homocysteine S-methyltransferase/5,10-methylenetetrahydrofolate reductase protein</fullName>
    </submittedName>
</protein>
<proteinExistence type="predicted"/>
<dbReference type="PANTHER" id="PTHR11103">
    <property type="entry name" value="SLR1189 PROTEIN"/>
    <property type="match status" value="1"/>
</dbReference>
<keyword evidence="3 8" id="KW-0489">Methyltransferase</keyword>
<sequence>MENIRDYLKNNVLLFDGAMGTYYDELTDDGIGCELANIKNPELIKGIHNEYIEAGAKAILTNTFSVGIDVFNGDRNLQKEVVVAGIDIANEAAKDRAYVFADIGPIHTGSNELAFEEYKVLIDIFLEKGVKNFLFETRSSTSGMVLSAEYIKEKCSDAFITASFAVMPDGYSSEGYQYNALFAEITNSGVFDAVGLNCVSGANHMAKLLKDVDTKGLYLFAKPNAGYPVVRDDRVYYSSLANYFANQIEDILELGVNIVGGCCGTTPKHIELLKKSMSGKLIKPRRAVKSEKSTAQNIRVNRFKEKLDLGQKPIAVELDSPIDTNITKFMDNAKKIKAAGADIITIADNPIARARMDSCLLACKVRNELDFDVLPHMTCRDRNVNASRGLLLGANAMGVDNVLVITGDPIPNAQRDEIRSVFEFNSVKFANFINSLNNDVFESPMNICGALNVNSRNFSAELKKAVRKQENGVKVLFTQPVLTKRAIENLKTARENLDIKIMGGIIPIVSERNARYMQSEVNGIYITDDIVEKYIGKGREEAEEIALSMSKEIANEIYDLVDGYYLITVLNRVSLMERLIKTVKKVCDNR</sequence>
<keyword evidence="5 8" id="KW-0808">Transferase</keyword>
<dbReference type="GO" id="GO:0004489">
    <property type="term" value="F:methylenetetrahydrofolate reductase [NAD(P)H] activity"/>
    <property type="evidence" value="ECO:0007669"/>
    <property type="project" value="InterPro"/>
</dbReference>
<dbReference type="Gene3D" id="3.20.20.220">
    <property type="match status" value="1"/>
</dbReference>
<keyword evidence="6" id="KW-0274">FAD</keyword>
<dbReference type="OrthoDB" id="9803687at2"/>
<keyword evidence="8" id="KW-0479">Metal-binding</keyword>
<evidence type="ECO:0000256" key="1">
    <source>
        <dbReference type="ARBA" id="ARBA00001974"/>
    </source>
</evidence>
<dbReference type="Pfam" id="PF02574">
    <property type="entry name" value="S-methyl_trans"/>
    <property type="match status" value="1"/>
</dbReference>
<feature type="domain" description="Hcy-binding" evidence="9">
    <location>
        <begin position="1"/>
        <end position="277"/>
    </location>
</feature>
<dbReference type="EMBL" id="LSDA01000014">
    <property type="protein sequence ID" value="KXB60415.1"/>
    <property type="molecule type" value="Genomic_DNA"/>
</dbReference>
<evidence type="ECO:0000313" key="11">
    <source>
        <dbReference type="Proteomes" id="UP000070394"/>
    </source>
</evidence>
<dbReference type="InterPro" id="IPR036589">
    <property type="entry name" value="HCY_dom_sf"/>
</dbReference>
<accession>A0A133ZY86</accession>
<dbReference type="PROSITE" id="PS50970">
    <property type="entry name" value="HCY"/>
    <property type="match status" value="1"/>
</dbReference>
<comment type="pathway">
    <text evidence="2">One-carbon metabolism; tetrahydrofolate interconversion.</text>
</comment>
<dbReference type="PANTHER" id="PTHR11103:SF18">
    <property type="entry name" value="SLR1189 PROTEIN"/>
    <property type="match status" value="1"/>
</dbReference>
<evidence type="ECO:0000256" key="2">
    <source>
        <dbReference type="ARBA" id="ARBA00004777"/>
    </source>
</evidence>
<comment type="caution">
    <text evidence="10">The sequence shown here is derived from an EMBL/GenBank/DDBJ whole genome shotgun (WGS) entry which is preliminary data.</text>
</comment>
<dbReference type="Proteomes" id="UP000070394">
    <property type="component" value="Unassembled WGS sequence"/>
</dbReference>
<gene>
    <name evidence="10" type="ORF">HMPREF1866_00601</name>
</gene>
<reference evidence="11" key="1">
    <citation type="submission" date="2016-01" db="EMBL/GenBank/DDBJ databases">
        <authorList>
            <person name="Mitreva M."/>
            <person name="Pepin K.H."/>
            <person name="Mihindukulasuriya K.A."/>
            <person name="Fulton R."/>
            <person name="Fronick C."/>
            <person name="O'Laughlin M."/>
            <person name="Miner T."/>
            <person name="Herter B."/>
            <person name="Rosa B.A."/>
            <person name="Cordes M."/>
            <person name="Tomlinson C."/>
            <person name="Wollam A."/>
            <person name="Palsikar V.B."/>
            <person name="Mardis E.R."/>
            <person name="Wilson R.K."/>
        </authorList>
    </citation>
    <scope>NUCLEOTIDE SEQUENCE [LARGE SCALE GENOMIC DNA]</scope>
    <source>
        <strain evidence="11">DNF00896</strain>
    </source>
</reference>
<keyword evidence="11" id="KW-1185">Reference proteome</keyword>
<feature type="binding site" evidence="8">
    <location>
        <position position="262"/>
    </location>
    <ligand>
        <name>Zn(2+)</name>
        <dbReference type="ChEBI" id="CHEBI:29105"/>
    </ligand>
</feature>
<dbReference type="InterPro" id="IPR003171">
    <property type="entry name" value="Mehydrof_redctse-like"/>
</dbReference>
<dbReference type="RefSeq" id="WP_060930542.1">
    <property type="nucleotide sequence ID" value="NZ_KQ959776.1"/>
</dbReference>
<evidence type="ECO:0000259" key="9">
    <source>
        <dbReference type="PROSITE" id="PS50970"/>
    </source>
</evidence>
<dbReference type="GO" id="GO:0008168">
    <property type="term" value="F:methyltransferase activity"/>
    <property type="evidence" value="ECO:0007669"/>
    <property type="project" value="UniProtKB-UniRule"/>
</dbReference>
<evidence type="ECO:0000256" key="6">
    <source>
        <dbReference type="ARBA" id="ARBA00022827"/>
    </source>
</evidence>
<dbReference type="SUPFAM" id="SSF82282">
    <property type="entry name" value="Homocysteine S-methyltransferase"/>
    <property type="match status" value="1"/>
</dbReference>
<dbReference type="InterPro" id="IPR029041">
    <property type="entry name" value="FAD-linked_oxidoreductase-like"/>
</dbReference>
<organism evidence="10 11">
    <name type="scientific">Lachnoanaerobaculum saburreum</name>
    <dbReference type="NCBI Taxonomy" id="467210"/>
    <lineage>
        <taxon>Bacteria</taxon>
        <taxon>Bacillati</taxon>
        <taxon>Bacillota</taxon>
        <taxon>Clostridia</taxon>
        <taxon>Lachnospirales</taxon>
        <taxon>Lachnospiraceae</taxon>
        <taxon>Lachnoanaerobaculum</taxon>
    </lineage>
</organism>
<evidence type="ECO:0000313" key="10">
    <source>
        <dbReference type="EMBL" id="KXB60415.1"/>
    </source>
</evidence>
<evidence type="ECO:0000256" key="8">
    <source>
        <dbReference type="PROSITE-ProRule" id="PRU00333"/>
    </source>
</evidence>
<name>A0A133ZY86_9FIRM</name>
<dbReference type="GO" id="GO:0035999">
    <property type="term" value="P:tetrahydrofolate interconversion"/>
    <property type="evidence" value="ECO:0007669"/>
    <property type="project" value="UniProtKB-UniPathway"/>
</dbReference>
<keyword evidence="4" id="KW-0285">Flavoprotein</keyword>
<dbReference type="Pfam" id="PF02219">
    <property type="entry name" value="MTHFR"/>
    <property type="match status" value="1"/>
</dbReference>
<dbReference type="STRING" id="467210.HMPREF1866_00601"/>
<dbReference type="AlphaFoldDB" id="A0A133ZY86"/>